<evidence type="ECO:0000313" key="2">
    <source>
        <dbReference type="Proteomes" id="UP000254589"/>
    </source>
</evidence>
<dbReference type="Proteomes" id="UP000254589">
    <property type="component" value="Unassembled WGS sequence"/>
</dbReference>
<protein>
    <submittedName>
        <fullName evidence="1">Uncharacterized protein</fullName>
    </submittedName>
</protein>
<organism evidence="1 2">
    <name type="scientific">Pandoraea pulmonicola</name>
    <dbReference type="NCBI Taxonomy" id="93221"/>
    <lineage>
        <taxon>Bacteria</taxon>
        <taxon>Pseudomonadati</taxon>
        <taxon>Pseudomonadota</taxon>
        <taxon>Betaproteobacteria</taxon>
        <taxon>Burkholderiales</taxon>
        <taxon>Burkholderiaceae</taxon>
        <taxon>Pandoraea</taxon>
    </lineage>
</organism>
<dbReference type="AlphaFoldDB" id="A0AAJ4ZGI7"/>
<sequence length="58" mass="6148">MCRKHRSCENFADFVAAIRLLTGGLGNSRSGRGVDGRRSAMRAARNAAAAWGRAGAIE</sequence>
<evidence type="ECO:0000313" key="1">
    <source>
        <dbReference type="EMBL" id="SUA92981.1"/>
    </source>
</evidence>
<comment type="caution">
    <text evidence="1">The sequence shown here is derived from an EMBL/GenBank/DDBJ whole genome shotgun (WGS) entry which is preliminary data.</text>
</comment>
<reference evidence="1 2" key="1">
    <citation type="submission" date="2018-06" db="EMBL/GenBank/DDBJ databases">
        <authorList>
            <consortium name="Pathogen Informatics"/>
            <person name="Doyle S."/>
        </authorList>
    </citation>
    <scope>NUCLEOTIDE SEQUENCE [LARGE SCALE GENOMIC DNA]</scope>
    <source>
        <strain evidence="1 2">NCTC13159</strain>
    </source>
</reference>
<accession>A0AAJ4ZGI7</accession>
<gene>
    <name evidence="1" type="ORF">NCTC13159_04526</name>
</gene>
<dbReference type="EMBL" id="UGSJ01000001">
    <property type="protein sequence ID" value="SUA92981.1"/>
    <property type="molecule type" value="Genomic_DNA"/>
</dbReference>
<proteinExistence type="predicted"/>
<name>A0AAJ4ZGI7_PANPU</name>